<sequence>MMKALLGRKIGMSQVFSPDGEVIPVTLISALPNTVTIRRTVEKDGYAAVQLALPKKEGAKLGEKRTPNAYKEVFATRREFAGELADGVEAVGVDQFAEGDAIEVTGVSKGKGNQGVVKRHHFAGGPASHGHRHVLRRPGSIGGRFPQHVMKGMRMAGRMGSDKVTVKNLQIIKVDVENNLVAVKGAVPGSRGSIVSILGVEGK</sequence>
<dbReference type="GO" id="GO:0006412">
    <property type="term" value="P:translation"/>
    <property type="evidence" value="ECO:0007669"/>
    <property type="project" value="UniProtKB-UniRule"/>
</dbReference>
<evidence type="ECO:0000256" key="1">
    <source>
        <dbReference type="ARBA" id="ARBA00006540"/>
    </source>
</evidence>
<dbReference type="InterPro" id="IPR019927">
    <property type="entry name" value="Ribosomal_uL3_bac/org-type"/>
</dbReference>
<dbReference type="FunFam" id="2.40.30.10:FF:000004">
    <property type="entry name" value="50S ribosomal protein L3"/>
    <property type="match status" value="1"/>
</dbReference>
<evidence type="ECO:0000256" key="4">
    <source>
        <dbReference type="ARBA" id="ARBA00022980"/>
    </source>
</evidence>
<evidence type="ECO:0000313" key="8">
    <source>
        <dbReference type="Proteomes" id="UP000177941"/>
    </source>
</evidence>
<dbReference type="GO" id="GO:0019843">
    <property type="term" value="F:rRNA binding"/>
    <property type="evidence" value="ECO:0007669"/>
    <property type="project" value="UniProtKB-KW"/>
</dbReference>
<reference evidence="7 8" key="1">
    <citation type="journal article" date="2016" name="Nat. Commun.">
        <title>Thousands of microbial genomes shed light on interconnected biogeochemical processes in an aquifer system.</title>
        <authorList>
            <person name="Anantharaman K."/>
            <person name="Brown C.T."/>
            <person name="Hug L.A."/>
            <person name="Sharon I."/>
            <person name="Castelle C.J."/>
            <person name="Probst A.J."/>
            <person name="Thomas B.C."/>
            <person name="Singh A."/>
            <person name="Wilkins M.J."/>
            <person name="Karaoz U."/>
            <person name="Brodie E.L."/>
            <person name="Williams K.H."/>
            <person name="Hubbard S.S."/>
            <person name="Banfield J.F."/>
        </authorList>
    </citation>
    <scope>NUCLEOTIDE SEQUENCE [LARGE SCALE GENOMIC DNA]</scope>
</reference>
<dbReference type="PANTHER" id="PTHR11229:SF16">
    <property type="entry name" value="LARGE RIBOSOMAL SUBUNIT PROTEIN UL3C"/>
    <property type="match status" value="1"/>
</dbReference>
<comment type="similarity">
    <text evidence="1">Belongs to the universal ribosomal protein uL3 family.</text>
</comment>
<dbReference type="NCBIfam" id="TIGR03625">
    <property type="entry name" value="L3_bact"/>
    <property type="match status" value="1"/>
</dbReference>
<keyword evidence="5" id="KW-0687">Ribonucleoprotein</keyword>
<evidence type="ECO:0000256" key="5">
    <source>
        <dbReference type="ARBA" id="ARBA00023274"/>
    </source>
</evidence>
<evidence type="ECO:0000256" key="2">
    <source>
        <dbReference type="ARBA" id="ARBA00022730"/>
    </source>
</evidence>
<keyword evidence="3" id="KW-0694">RNA-binding</keyword>
<dbReference type="Pfam" id="PF00297">
    <property type="entry name" value="Ribosomal_L3"/>
    <property type="match status" value="1"/>
</dbReference>
<dbReference type="InterPro" id="IPR009000">
    <property type="entry name" value="Transl_B-barrel_sf"/>
</dbReference>
<dbReference type="InterPro" id="IPR000597">
    <property type="entry name" value="Ribosomal_uL3"/>
</dbReference>
<dbReference type="Proteomes" id="UP000177941">
    <property type="component" value="Unassembled WGS sequence"/>
</dbReference>
<organism evidence="7 8">
    <name type="scientific">Candidatus Andersenbacteria bacterium RIFCSPHIGHO2_12_FULL_45_11b</name>
    <dbReference type="NCBI Taxonomy" id="1797282"/>
    <lineage>
        <taxon>Bacteria</taxon>
        <taxon>Candidatus Anderseniibacteriota</taxon>
    </lineage>
</organism>
<keyword evidence="2" id="KW-0699">rRNA-binding</keyword>
<name>A0A1G1X7Q9_9BACT</name>
<evidence type="ECO:0000313" key="7">
    <source>
        <dbReference type="EMBL" id="OGY36024.1"/>
    </source>
</evidence>
<protein>
    <recommendedName>
        <fullName evidence="6">50S ribosomal protein L3</fullName>
    </recommendedName>
</protein>
<gene>
    <name evidence="7" type="ORF">A3E36_04365</name>
</gene>
<evidence type="ECO:0000256" key="6">
    <source>
        <dbReference type="NCBIfam" id="TIGR03625"/>
    </source>
</evidence>
<keyword evidence="4 7" id="KW-0689">Ribosomal protein</keyword>
<accession>A0A1G1X7Q9</accession>
<evidence type="ECO:0000256" key="3">
    <source>
        <dbReference type="ARBA" id="ARBA00022884"/>
    </source>
</evidence>
<dbReference type="GO" id="GO:0003735">
    <property type="term" value="F:structural constituent of ribosome"/>
    <property type="evidence" value="ECO:0007669"/>
    <property type="project" value="UniProtKB-UniRule"/>
</dbReference>
<dbReference type="Gene3D" id="2.40.30.10">
    <property type="entry name" value="Translation factors"/>
    <property type="match status" value="2"/>
</dbReference>
<dbReference type="PANTHER" id="PTHR11229">
    <property type="entry name" value="50S RIBOSOMAL PROTEIN L3"/>
    <property type="match status" value="1"/>
</dbReference>
<dbReference type="SUPFAM" id="SSF50447">
    <property type="entry name" value="Translation proteins"/>
    <property type="match status" value="1"/>
</dbReference>
<comment type="caution">
    <text evidence="7">The sequence shown here is derived from an EMBL/GenBank/DDBJ whole genome shotgun (WGS) entry which is preliminary data.</text>
</comment>
<proteinExistence type="inferred from homology"/>
<dbReference type="GO" id="GO:0022625">
    <property type="term" value="C:cytosolic large ribosomal subunit"/>
    <property type="evidence" value="ECO:0007669"/>
    <property type="project" value="TreeGrafter"/>
</dbReference>
<dbReference type="AlphaFoldDB" id="A0A1G1X7Q9"/>
<dbReference type="EMBL" id="MHHS01000040">
    <property type="protein sequence ID" value="OGY36024.1"/>
    <property type="molecule type" value="Genomic_DNA"/>
</dbReference>